<proteinExistence type="predicted"/>
<feature type="compositionally biased region" description="Gly residues" evidence="1">
    <location>
        <begin position="50"/>
        <end position="59"/>
    </location>
</feature>
<accession>A0ABQ9TTN4</accession>
<evidence type="ECO:0000313" key="3">
    <source>
        <dbReference type="Proteomes" id="UP001266305"/>
    </source>
</evidence>
<sequence>MTDALLPATPQPLEKENDGYFRKVGGLGRAGTCGLQTSFLPGCAEATGARGRGPPGQEGEGAHWAGAGRTEVGGEEGGRRCSWRPGQVASGAGRGVWEAHVAAQRRCGRRTWRGALVAPLTCPPRLRSLVPGERTGSWLRWPPWLLGALQECLVGAQVEIERPSQEARQVRPAVLRVSLYAKADLSCCPGDLAGAGCGRGRGRGRASRALGTSRQLWGSHCRLLPRRSQSGNSVPHKRPQPAE</sequence>
<reference evidence="2 3" key="1">
    <citation type="submission" date="2023-05" db="EMBL/GenBank/DDBJ databases">
        <title>B98-5 Cell Line De Novo Hybrid Assembly: An Optical Mapping Approach.</title>
        <authorList>
            <person name="Kananen K."/>
            <person name="Auerbach J.A."/>
            <person name="Kautto E."/>
            <person name="Blachly J.S."/>
        </authorList>
    </citation>
    <scope>NUCLEOTIDE SEQUENCE [LARGE SCALE GENOMIC DNA]</scope>
    <source>
        <strain evidence="2">B95-8</strain>
        <tissue evidence="2">Cell line</tissue>
    </source>
</reference>
<evidence type="ECO:0000313" key="2">
    <source>
        <dbReference type="EMBL" id="KAK2088156.1"/>
    </source>
</evidence>
<organism evidence="2 3">
    <name type="scientific">Saguinus oedipus</name>
    <name type="common">Cotton-top tamarin</name>
    <name type="synonym">Oedipomidas oedipus</name>
    <dbReference type="NCBI Taxonomy" id="9490"/>
    <lineage>
        <taxon>Eukaryota</taxon>
        <taxon>Metazoa</taxon>
        <taxon>Chordata</taxon>
        <taxon>Craniata</taxon>
        <taxon>Vertebrata</taxon>
        <taxon>Euteleostomi</taxon>
        <taxon>Mammalia</taxon>
        <taxon>Eutheria</taxon>
        <taxon>Euarchontoglires</taxon>
        <taxon>Primates</taxon>
        <taxon>Haplorrhini</taxon>
        <taxon>Platyrrhini</taxon>
        <taxon>Cebidae</taxon>
        <taxon>Callitrichinae</taxon>
        <taxon>Saguinus</taxon>
    </lineage>
</organism>
<keyword evidence="3" id="KW-1185">Reference proteome</keyword>
<gene>
    <name evidence="2" type="ORF">P7K49_034063</name>
</gene>
<evidence type="ECO:0000256" key="1">
    <source>
        <dbReference type="SAM" id="MobiDB-lite"/>
    </source>
</evidence>
<dbReference type="EMBL" id="JASSZA010000019">
    <property type="protein sequence ID" value="KAK2088156.1"/>
    <property type="molecule type" value="Genomic_DNA"/>
</dbReference>
<name>A0ABQ9TTN4_SAGOE</name>
<dbReference type="Proteomes" id="UP001266305">
    <property type="component" value="Unassembled WGS sequence"/>
</dbReference>
<protein>
    <submittedName>
        <fullName evidence="2">Uncharacterized protein</fullName>
    </submittedName>
</protein>
<feature type="region of interest" description="Disordered" evidence="1">
    <location>
        <begin position="46"/>
        <end position="81"/>
    </location>
</feature>
<comment type="caution">
    <text evidence="2">The sequence shown here is derived from an EMBL/GenBank/DDBJ whole genome shotgun (WGS) entry which is preliminary data.</text>
</comment>